<dbReference type="Proteomes" id="UP000664265">
    <property type="component" value="Unassembled WGS sequence"/>
</dbReference>
<accession>A0ABS3M3K2</accession>
<dbReference type="EMBL" id="JAERMS010000005">
    <property type="protein sequence ID" value="MBO1362756.1"/>
    <property type="molecule type" value="Genomic_DNA"/>
</dbReference>
<gene>
    <name evidence="1" type="ORF">JHU38_03010</name>
</gene>
<evidence type="ECO:0008006" key="3">
    <source>
        <dbReference type="Google" id="ProtNLM"/>
    </source>
</evidence>
<sequence>MGLLISLQVWAEDPKGAKPKFDPLKFQAALERFITLEAELTTDEAARFFPVYREMMKRQRAYFEQVRRYRHTDTSDDKACREAIIKSDLIDIQLKKIQQSYHQKFLKILPAGKVLRILKAEERFHRRAFRRAFDKK</sequence>
<comment type="caution">
    <text evidence="1">The sequence shown here is derived from an EMBL/GenBank/DDBJ whole genome shotgun (WGS) entry which is preliminary data.</text>
</comment>
<name>A0ABS3M3K2_9BACT</name>
<reference evidence="1 2" key="1">
    <citation type="submission" date="2021-01" db="EMBL/GenBank/DDBJ databases">
        <title>Prevotella A2931 sp. nov.</title>
        <authorList>
            <person name="Buhl M."/>
            <person name="Oberhettinger P."/>
        </authorList>
    </citation>
    <scope>NUCLEOTIDE SEQUENCE [LARGE SCALE GENOMIC DNA]</scope>
    <source>
        <strain evidence="1 2">A2931</strain>
    </source>
</reference>
<protein>
    <recommendedName>
        <fullName evidence="3">Periplasmic heavy metal sensor</fullName>
    </recommendedName>
</protein>
<evidence type="ECO:0000313" key="1">
    <source>
        <dbReference type="EMBL" id="MBO1362756.1"/>
    </source>
</evidence>
<proteinExistence type="predicted"/>
<organism evidence="1 2">
    <name type="scientific">Prevotella illustrans</name>
    <dbReference type="NCBI Taxonomy" id="2800387"/>
    <lineage>
        <taxon>Bacteria</taxon>
        <taxon>Pseudomonadati</taxon>
        <taxon>Bacteroidota</taxon>
        <taxon>Bacteroidia</taxon>
        <taxon>Bacteroidales</taxon>
        <taxon>Prevotellaceae</taxon>
        <taxon>Prevotella</taxon>
    </lineage>
</organism>
<keyword evidence="2" id="KW-1185">Reference proteome</keyword>
<evidence type="ECO:0000313" key="2">
    <source>
        <dbReference type="Proteomes" id="UP000664265"/>
    </source>
</evidence>